<name>A0A2M9C4M6_9MICO</name>
<dbReference type="Proteomes" id="UP000230161">
    <property type="component" value="Unassembled WGS sequence"/>
</dbReference>
<evidence type="ECO:0000313" key="2">
    <source>
        <dbReference type="EMBL" id="PJJ65462.1"/>
    </source>
</evidence>
<dbReference type="InterPro" id="IPR036866">
    <property type="entry name" value="RibonucZ/Hydroxyglut_hydro"/>
</dbReference>
<organism evidence="2 3">
    <name type="scientific">Compostimonas suwonensis</name>
    <dbReference type="NCBI Taxonomy" id="1048394"/>
    <lineage>
        <taxon>Bacteria</taxon>
        <taxon>Bacillati</taxon>
        <taxon>Actinomycetota</taxon>
        <taxon>Actinomycetes</taxon>
        <taxon>Micrococcales</taxon>
        <taxon>Microbacteriaceae</taxon>
        <taxon>Compostimonas</taxon>
    </lineage>
</organism>
<dbReference type="SMART" id="SM00849">
    <property type="entry name" value="Lactamase_B"/>
    <property type="match status" value="1"/>
</dbReference>
<comment type="caution">
    <text evidence="2">The sequence shown here is derived from an EMBL/GenBank/DDBJ whole genome shotgun (WGS) entry which is preliminary data.</text>
</comment>
<dbReference type="PANTHER" id="PTHR42951:SF4">
    <property type="entry name" value="ACYL-COENZYME A THIOESTERASE MBLAC2"/>
    <property type="match status" value="1"/>
</dbReference>
<dbReference type="SUPFAM" id="SSF56281">
    <property type="entry name" value="Metallo-hydrolase/oxidoreductase"/>
    <property type="match status" value="1"/>
</dbReference>
<accession>A0A2M9C4M6</accession>
<dbReference type="InterPro" id="IPR001279">
    <property type="entry name" value="Metallo-B-lactamas"/>
</dbReference>
<dbReference type="OrthoDB" id="2273115at2"/>
<dbReference type="RefSeq" id="WP_100343358.1">
    <property type="nucleotide sequence ID" value="NZ_PGFB01000001.1"/>
</dbReference>
<dbReference type="Pfam" id="PF00753">
    <property type="entry name" value="Lactamase_B"/>
    <property type="match status" value="1"/>
</dbReference>
<dbReference type="GO" id="GO:0016787">
    <property type="term" value="F:hydrolase activity"/>
    <property type="evidence" value="ECO:0007669"/>
    <property type="project" value="UniProtKB-KW"/>
</dbReference>
<dbReference type="CDD" id="cd16282">
    <property type="entry name" value="metallo-hydrolase-like_MBL-fold"/>
    <property type="match status" value="1"/>
</dbReference>
<evidence type="ECO:0000313" key="3">
    <source>
        <dbReference type="Proteomes" id="UP000230161"/>
    </source>
</evidence>
<evidence type="ECO:0000259" key="1">
    <source>
        <dbReference type="SMART" id="SM00849"/>
    </source>
</evidence>
<feature type="domain" description="Metallo-beta-lactamase" evidence="1">
    <location>
        <begin position="20"/>
        <end position="215"/>
    </location>
</feature>
<dbReference type="EMBL" id="PGFB01000001">
    <property type="protein sequence ID" value="PJJ65462.1"/>
    <property type="molecule type" value="Genomic_DNA"/>
</dbReference>
<dbReference type="PANTHER" id="PTHR42951">
    <property type="entry name" value="METALLO-BETA-LACTAMASE DOMAIN-CONTAINING"/>
    <property type="match status" value="1"/>
</dbReference>
<keyword evidence="2" id="KW-0378">Hydrolase</keyword>
<gene>
    <name evidence="2" type="ORF">CLV54_0495</name>
</gene>
<dbReference type="AlphaFoldDB" id="A0A2M9C4M6"/>
<keyword evidence="3" id="KW-1185">Reference proteome</keyword>
<sequence length="280" mass="30487">MTEWSEVAHGVYQRRYEPLDISVVVIAGDDGLLVVDTRSNPAEGGEIVADVARRFGGSPIRWVVNSHAHYDHTFGNQRLGPASEVNAQIYGHHLIPRHFEDFEAPRIARGEVDPARPLDPLWADVVLTPPTHPVDTRTLLGLGGRVVELVPLAPGHTDTDLVVLVPDARVWVVGDIVEQSGPPLYGSGCFPFGWPNVLDGLLTEIEPGDLIVPGHGTVVDRAFVERQSAQLRVVADRIRASWVEGLSIDQALAPDAAPWPFPSELLRPALSRGYDQLAST</sequence>
<protein>
    <submittedName>
        <fullName evidence="2">Glyoxylase-like metal-dependent hydrolase (Beta-lactamase superfamily II)</fullName>
    </submittedName>
</protein>
<proteinExistence type="predicted"/>
<dbReference type="InterPro" id="IPR050855">
    <property type="entry name" value="NDM-1-like"/>
</dbReference>
<reference evidence="2 3" key="1">
    <citation type="submission" date="2017-11" db="EMBL/GenBank/DDBJ databases">
        <title>Genomic Encyclopedia of Archaeal and Bacterial Type Strains, Phase II (KMG-II): From Individual Species to Whole Genera.</title>
        <authorList>
            <person name="Goeker M."/>
        </authorList>
    </citation>
    <scope>NUCLEOTIDE SEQUENCE [LARGE SCALE GENOMIC DNA]</scope>
    <source>
        <strain evidence="2 3">DSM 25625</strain>
    </source>
</reference>
<dbReference type="Gene3D" id="3.60.15.10">
    <property type="entry name" value="Ribonuclease Z/Hydroxyacylglutathione hydrolase-like"/>
    <property type="match status" value="1"/>
</dbReference>